<proteinExistence type="inferred from homology"/>
<dbReference type="PANTHER" id="PTHR43806">
    <property type="entry name" value="PEPTIDASE S8"/>
    <property type="match status" value="1"/>
</dbReference>
<evidence type="ECO:0000256" key="3">
    <source>
        <dbReference type="ARBA" id="ARBA00022801"/>
    </source>
</evidence>
<dbReference type="InterPro" id="IPR013783">
    <property type="entry name" value="Ig-like_fold"/>
</dbReference>
<dbReference type="PROSITE" id="PS51892">
    <property type="entry name" value="SUBTILASE"/>
    <property type="match status" value="1"/>
</dbReference>
<evidence type="ECO:0000256" key="6">
    <source>
        <dbReference type="PROSITE-ProRule" id="PRU01240"/>
    </source>
</evidence>
<evidence type="ECO:0000313" key="10">
    <source>
        <dbReference type="EMBL" id="MDR7277487.1"/>
    </source>
</evidence>
<dbReference type="GO" id="GO:0005975">
    <property type="term" value="P:carbohydrate metabolic process"/>
    <property type="evidence" value="ECO:0007669"/>
    <property type="project" value="UniProtKB-ARBA"/>
</dbReference>
<evidence type="ECO:0000256" key="1">
    <source>
        <dbReference type="ARBA" id="ARBA00011073"/>
    </source>
</evidence>
<dbReference type="RefSeq" id="WP_310369824.1">
    <property type="nucleotide sequence ID" value="NZ_JAVDYB010000001.1"/>
</dbReference>
<dbReference type="InterPro" id="IPR023827">
    <property type="entry name" value="Peptidase_S8_Asp-AS"/>
</dbReference>
<keyword evidence="8" id="KW-0732">Signal</keyword>
<dbReference type="GO" id="GO:0004252">
    <property type="term" value="F:serine-type endopeptidase activity"/>
    <property type="evidence" value="ECO:0007669"/>
    <property type="project" value="UniProtKB-UniRule"/>
</dbReference>
<dbReference type="InterPro" id="IPR050131">
    <property type="entry name" value="Peptidase_S8_subtilisin-like"/>
</dbReference>
<dbReference type="PROSITE" id="PS00136">
    <property type="entry name" value="SUBTILASE_ASP"/>
    <property type="match status" value="1"/>
</dbReference>
<organism evidence="10 11">
    <name type="scientific">Catenuloplanes atrovinosus</name>
    <dbReference type="NCBI Taxonomy" id="137266"/>
    <lineage>
        <taxon>Bacteria</taxon>
        <taxon>Bacillati</taxon>
        <taxon>Actinomycetota</taxon>
        <taxon>Actinomycetes</taxon>
        <taxon>Micromonosporales</taxon>
        <taxon>Micromonosporaceae</taxon>
        <taxon>Catenuloplanes</taxon>
    </lineage>
</organism>
<evidence type="ECO:0000259" key="9">
    <source>
        <dbReference type="Pfam" id="PF00082"/>
    </source>
</evidence>
<feature type="active site" description="Charge relay system" evidence="5 6">
    <location>
        <position position="206"/>
    </location>
</feature>
<accession>A0AAE3YRV6</accession>
<feature type="signal peptide" evidence="8">
    <location>
        <begin position="1"/>
        <end position="28"/>
    </location>
</feature>
<feature type="active site" description="Charge relay system" evidence="5 6">
    <location>
        <position position="412"/>
    </location>
</feature>
<evidence type="ECO:0000313" key="11">
    <source>
        <dbReference type="Proteomes" id="UP001183643"/>
    </source>
</evidence>
<feature type="domain" description="Peptidase S8/S53" evidence="9">
    <location>
        <begin position="197"/>
        <end position="459"/>
    </location>
</feature>
<comment type="caution">
    <text evidence="10">The sequence shown here is derived from an EMBL/GenBank/DDBJ whole genome shotgun (WGS) entry which is preliminary data.</text>
</comment>
<evidence type="ECO:0000256" key="2">
    <source>
        <dbReference type="ARBA" id="ARBA00022670"/>
    </source>
</evidence>
<dbReference type="GO" id="GO:0006508">
    <property type="term" value="P:proteolysis"/>
    <property type="evidence" value="ECO:0007669"/>
    <property type="project" value="UniProtKB-KW"/>
</dbReference>
<dbReference type="AlphaFoldDB" id="A0AAE3YRV6"/>
<dbReference type="Gene3D" id="3.40.50.200">
    <property type="entry name" value="Peptidase S8/S53 domain"/>
    <property type="match status" value="1"/>
</dbReference>
<dbReference type="PROSITE" id="PS00137">
    <property type="entry name" value="SUBTILASE_HIS"/>
    <property type="match status" value="1"/>
</dbReference>
<dbReference type="EMBL" id="JAVDYB010000001">
    <property type="protein sequence ID" value="MDR7277487.1"/>
    <property type="molecule type" value="Genomic_DNA"/>
</dbReference>
<dbReference type="InterPro" id="IPR036852">
    <property type="entry name" value="Peptidase_S8/S53_dom_sf"/>
</dbReference>
<dbReference type="Gene3D" id="2.60.40.10">
    <property type="entry name" value="Immunoglobulins"/>
    <property type="match status" value="1"/>
</dbReference>
<dbReference type="InterPro" id="IPR023828">
    <property type="entry name" value="Peptidase_S8_Ser-AS"/>
</dbReference>
<evidence type="ECO:0000256" key="5">
    <source>
        <dbReference type="PIRSR" id="PIRSR615500-1"/>
    </source>
</evidence>
<dbReference type="Proteomes" id="UP001183643">
    <property type="component" value="Unassembled WGS sequence"/>
</dbReference>
<dbReference type="PANTHER" id="PTHR43806:SF11">
    <property type="entry name" value="CEREVISIN-RELATED"/>
    <property type="match status" value="1"/>
</dbReference>
<evidence type="ECO:0000256" key="7">
    <source>
        <dbReference type="RuleBase" id="RU003355"/>
    </source>
</evidence>
<evidence type="ECO:0000256" key="4">
    <source>
        <dbReference type="ARBA" id="ARBA00022825"/>
    </source>
</evidence>
<protein>
    <submittedName>
        <fullName evidence="10">Subtilisin family serine protease</fullName>
    </submittedName>
</protein>
<feature type="chain" id="PRO_5042049062" evidence="8">
    <location>
        <begin position="29"/>
        <end position="1067"/>
    </location>
</feature>
<evidence type="ECO:0000256" key="8">
    <source>
        <dbReference type="SAM" id="SignalP"/>
    </source>
</evidence>
<reference evidence="10" key="1">
    <citation type="submission" date="2023-07" db="EMBL/GenBank/DDBJ databases">
        <title>Sequencing the genomes of 1000 actinobacteria strains.</title>
        <authorList>
            <person name="Klenk H.-P."/>
        </authorList>
    </citation>
    <scope>NUCLEOTIDE SEQUENCE</scope>
    <source>
        <strain evidence="10">DSM 44707</strain>
    </source>
</reference>
<keyword evidence="2 6" id="KW-0645">Protease</keyword>
<sequence length="1067" mass="111670">MNVYLRRTIAALAASTVAVTVLPGTLTAAPATTPSPTPADARTVTLITGDRVTVHDGGNLTFDRGEGREHIRFGVERLNGRIQVIPSDARAPLRQGRVDPRLFDVTRLIESGYDDRALPLLVEGAAPGARAAGTLPGGLTAMDADPAGGTWKTLTDGDRQRRAGITKVWLDGLMRPSLDVSVPQIGAPTAWEHGLTGTGTTVAVLDTGIDETHPDLAGQVAAARNFTEGEEGDRDLVGHGTHVASTIAGTGSRYRGVAPGAKLLDGKVCSLQGCAESSMLAGMRWAAEQGADVINMSLGQYDMPGDDPVEAAVRTLTDEYGTLFVVSAGNSGDREGTVESPGSADAALTVGAVDSQDRLAGFSSRGPRQGDHAIKPEITAPGVDIAAARSADAVEMVDPGPDEGYTSADGTSMAAPHVAGAAALLAQQHPDWTPERLKSALVNSAKPHQDTPVTAQGSGRVDVARAISQAATASPAVLNFGFQSWPHQDDEVRTATVTYRNSGTADLTLTLGTAKAGNPLPDGLVTFSAPAVTVPAGGEASVTVSVDTRGDLPDGFLGGAITATAGDLVLRTPFGVQREVESYDVPVTVLGRDGAPAGDYRVILIDKKQRQGYGAWPDGGGTVRLPKGEYALSVNIGEDTYLAQPHLLIDAGTSLTLDGRTAKPVSLTVPRADAELESMWIGSGSTWYSAGVGASGKEAIFVGRIGPETATPDYNSYVIATFGQRNAVGEFDGTPYLYSAFYLTPGTMMDGFTHAATQSEFATVHAEHGTQAAVDRAAKAQFAMHDALSGAAASMLIYPAGFSRTEYYNADHGVRWMPFMMEARMTPSGWHEYLSELWAPATAYRPGKTTTETWNRAVFGPAFPDDRPVVGRVDEYIYANAALFGDGAGREGSSPVTGARLALYQDGRLLREFGDTYGEWAAPASDRPYRLDMTADRGAPHRLSTTVSASWTFTSGPVTPGETAALPLSTVIFTPPVDAAGVAPKGRAFAVPTRVAGQANSDAAPNRSLSVEVSYDDGKTWSAAPVRHGATQLRHPATAGFVSLRATATDRAGNTVTQTVIRAYEIR</sequence>
<comment type="similarity">
    <text evidence="1 6 7">Belongs to the peptidase S8 family.</text>
</comment>
<name>A0AAE3YRV6_9ACTN</name>
<dbReference type="InterPro" id="IPR000209">
    <property type="entry name" value="Peptidase_S8/S53_dom"/>
</dbReference>
<keyword evidence="3 6" id="KW-0378">Hydrolase</keyword>
<dbReference type="InterPro" id="IPR015500">
    <property type="entry name" value="Peptidase_S8_subtilisin-rel"/>
</dbReference>
<keyword evidence="4 6" id="KW-0720">Serine protease</keyword>
<keyword evidence="11" id="KW-1185">Reference proteome</keyword>
<dbReference type="PRINTS" id="PR00723">
    <property type="entry name" value="SUBTILISIN"/>
</dbReference>
<dbReference type="Pfam" id="PF00082">
    <property type="entry name" value="Peptidase_S8"/>
    <property type="match status" value="1"/>
</dbReference>
<dbReference type="PROSITE" id="PS00138">
    <property type="entry name" value="SUBTILASE_SER"/>
    <property type="match status" value="1"/>
</dbReference>
<feature type="active site" description="Charge relay system" evidence="5 6">
    <location>
        <position position="239"/>
    </location>
</feature>
<dbReference type="SUPFAM" id="SSF52743">
    <property type="entry name" value="Subtilisin-like"/>
    <property type="match status" value="1"/>
</dbReference>
<dbReference type="InterPro" id="IPR022398">
    <property type="entry name" value="Peptidase_S8_His-AS"/>
</dbReference>
<gene>
    <name evidence="10" type="ORF">J2S41_004265</name>
</gene>